<dbReference type="EMBL" id="KV722330">
    <property type="protein sequence ID" value="OCH96660.1"/>
    <property type="molecule type" value="Genomic_DNA"/>
</dbReference>
<evidence type="ECO:0000313" key="4">
    <source>
        <dbReference type="Proteomes" id="UP000250043"/>
    </source>
</evidence>
<keyword evidence="1" id="KW-0863">Zinc-finger</keyword>
<dbReference type="Pfam" id="PF13639">
    <property type="entry name" value="zf-RING_2"/>
    <property type="match status" value="1"/>
</dbReference>
<gene>
    <name evidence="3" type="ORF">OBBRIDRAFT_718507</name>
</gene>
<dbReference type="Proteomes" id="UP000250043">
    <property type="component" value="Unassembled WGS sequence"/>
</dbReference>
<evidence type="ECO:0000313" key="3">
    <source>
        <dbReference type="EMBL" id="OCH96660.1"/>
    </source>
</evidence>
<evidence type="ECO:0000256" key="1">
    <source>
        <dbReference type="PROSITE-ProRule" id="PRU00175"/>
    </source>
</evidence>
<dbReference type="PROSITE" id="PS50089">
    <property type="entry name" value="ZF_RING_2"/>
    <property type="match status" value="1"/>
</dbReference>
<sequence length="81" mass="9086">HLGNPCGHTFCGECGWDWVVQNRKAPTCPICRTRLIVNVPMIPNYTVDSTVEKHVARLSANGDAGWCDGGDQYKEWRLRKG</sequence>
<organism evidence="3 4">
    <name type="scientific">Obba rivulosa</name>
    <dbReference type="NCBI Taxonomy" id="1052685"/>
    <lineage>
        <taxon>Eukaryota</taxon>
        <taxon>Fungi</taxon>
        <taxon>Dikarya</taxon>
        <taxon>Basidiomycota</taxon>
        <taxon>Agaricomycotina</taxon>
        <taxon>Agaricomycetes</taxon>
        <taxon>Polyporales</taxon>
        <taxon>Gelatoporiaceae</taxon>
        <taxon>Obba</taxon>
    </lineage>
</organism>
<dbReference type="InterPro" id="IPR013083">
    <property type="entry name" value="Znf_RING/FYVE/PHD"/>
</dbReference>
<feature type="domain" description="RING-type" evidence="2">
    <location>
        <begin position="5"/>
        <end position="32"/>
    </location>
</feature>
<keyword evidence="1" id="KW-0862">Zinc</keyword>
<name>A0A8E2DVN3_9APHY</name>
<evidence type="ECO:0000259" key="2">
    <source>
        <dbReference type="PROSITE" id="PS50089"/>
    </source>
</evidence>
<dbReference type="AlphaFoldDB" id="A0A8E2DVN3"/>
<reference evidence="3 4" key="1">
    <citation type="submission" date="2016-07" db="EMBL/GenBank/DDBJ databases">
        <title>Draft genome of the white-rot fungus Obba rivulosa 3A-2.</title>
        <authorList>
            <consortium name="DOE Joint Genome Institute"/>
            <person name="Miettinen O."/>
            <person name="Riley R."/>
            <person name="Acob R."/>
            <person name="Barry K."/>
            <person name="Cullen D."/>
            <person name="De Vries R."/>
            <person name="Hainaut M."/>
            <person name="Hatakka A."/>
            <person name="Henrissat B."/>
            <person name="Hilden K."/>
            <person name="Kuo R."/>
            <person name="Labutti K."/>
            <person name="Lipzen A."/>
            <person name="Makela M.R."/>
            <person name="Sandor L."/>
            <person name="Spatafora J.W."/>
            <person name="Grigoriev I.V."/>
            <person name="Hibbett D.S."/>
        </authorList>
    </citation>
    <scope>NUCLEOTIDE SEQUENCE [LARGE SCALE GENOMIC DNA]</scope>
    <source>
        <strain evidence="3 4">3A-2</strain>
    </source>
</reference>
<keyword evidence="1" id="KW-0479">Metal-binding</keyword>
<feature type="non-terminal residue" evidence="3">
    <location>
        <position position="81"/>
    </location>
</feature>
<dbReference type="OrthoDB" id="6105938at2759"/>
<dbReference type="InterPro" id="IPR001841">
    <property type="entry name" value="Znf_RING"/>
</dbReference>
<dbReference type="GO" id="GO:0008270">
    <property type="term" value="F:zinc ion binding"/>
    <property type="evidence" value="ECO:0007669"/>
    <property type="project" value="UniProtKB-KW"/>
</dbReference>
<dbReference type="SUPFAM" id="SSF57850">
    <property type="entry name" value="RING/U-box"/>
    <property type="match status" value="1"/>
</dbReference>
<dbReference type="Gene3D" id="3.30.40.10">
    <property type="entry name" value="Zinc/RING finger domain, C3HC4 (zinc finger)"/>
    <property type="match status" value="1"/>
</dbReference>
<proteinExistence type="predicted"/>
<keyword evidence="4" id="KW-1185">Reference proteome</keyword>
<accession>A0A8E2DVN3</accession>
<protein>
    <recommendedName>
        <fullName evidence="2">RING-type domain-containing protein</fullName>
    </recommendedName>
</protein>